<name>A0A7Z0AWI0_9PSED</name>
<dbReference type="InterPro" id="IPR051396">
    <property type="entry name" value="Bact_Antivir_Def_Nuclease"/>
</dbReference>
<keyword evidence="3" id="KW-0067">ATP-binding</keyword>
<comment type="caution">
    <text evidence="3">The sequence shown here is derived from an EMBL/GenBank/DDBJ whole genome shotgun (WGS) entry which is preliminary data.</text>
</comment>
<feature type="domain" description="Endonuclease GajA/Old nuclease/RecF-like AAA" evidence="1">
    <location>
        <begin position="1"/>
        <end position="400"/>
    </location>
</feature>
<evidence type="ECO:0000313" key="4">
    <source>
        <dbReference type="Proteomes" id="UP000553035"/>
    </source>
</evidence>
<protein>
    <submittedName>
        <fullName evidence="3">Energy-coupling factor transporter ATP-binding protein EcfA2</fullName>
    </submittedName>
</protein>
<dbReference type="InterPro" id="IPR027417">
    <property type="entry name" value="P-loop_NTPase"/>
</dbReference>
<reference evidence="3 4" key="1">
    <citation type="submission" date="2020-07" db="EMBL/GenBank/DDBJ databases">
        <title>Exploring microbial biodiversity for novel pathways involved in the catabolism of aromatic compounds derived from lignin.</title>
        <authorList>
            <person name="Elkins J."/>
        </authorList>
    </citation>
    <scope>NUCLEOTIDE SEQUENCE [LARGE SCALE GENOMIC DNA]</scope>
    <source>
        <strain evidence="3 4">VanB</strain>
    </source>
</reference>
<dbReference type="Proteomes" id="UP000553035">
    <property type="component" value="Unassembled WGS sequence"/>
</dbReference>
<evidence type="ECO:0000259" key="2">
    <source>
        <dbReference type="Pfam" id="PF20469"/>
    </source>
</evidence>
<evidence type="ECO:0000259" key="1">
    <source>
        <dbReference type="Pfam" id="PF13175"/>
    </source>
</evidence>
<proteinExistence type="predicted"/>
<dbReference type="RefSeq" id="WP_179694675.1">
    <property type="nucleotide sequence ID" value="NZ_JACCAT010000001.1"/>
</dbReference>
<gene>
    <name evidence="3" type="ORF">GGI52_004538</name>
</gene>
<dbReference type="PANTHER" id="PTHR43581">
    <property type="entry name" value="ATP/GTP PHOSPHATASE"/>
    <property type="match status" value="1"/>
</dbReference>
<sequence>MRLHEVDIKNFRKLKDCKIKFRDTTFLIGPNNAGKSSVFAALDYLHKTGDVALDDYSKTFIPETEDYRRETEIEIIAEYRNLPNDSETWLGFKGRVISHEEPLHGETNKKIVYKKVWSIEYAKPKVFLMEYPRTVSLRYAECRKVEDLIGDDFTEVFLREHFGESNLSKALTHASVKNLLTDLPNYWDTDTAQEPIWVENPGGIPGNVLSKLPKIVIIPAESCITQLTHPTGALFKTLGELFDTVRQGSDNYSQAQVFLTELAKELNPNDSETDFGRLITDLNSMTHSLFPESSIHLSASLDQPEKAIKPQFNIEMKSNVRTTVAYQGHGMIRATAFQLLRYVQGFVNRRTESPRATIFCFEEPEIYLHPAAANQMRDVLYELAGVNFQIVATTHSPFMINLGSEKSMSLTKFSFANDEFTICSSFNLERAFEELIEDEKQNLKMLLKTDDYISRMFFTKKCIFVEGDTEEVIIRETVKRLGVNDKSRFIGNCEVLRARGKPVLISIAKYMNALGMNYIIMHDRDANTPGAVIMNEPILAACGEHRRIMLEDCVEDVVGYAAPSTEKPFKAYKYIQENWPAEFSDLPERWRNIFIDLAAPYLNHLRQA</sequence>
<dbReference type="InterPro" id="IPR041685">
    <property type="entry name" value="AAA_GajA/Old/RecF-like"/>
</dbReference>
<dbReference type="Pfam" id="PF13175">
    <property type="entry name" value="AAA_15"/>
    <property type="match status" value="1"/>
</dbReference>
<keyword evidence="3" id="KW-0547">Nucleotide-binding</keyword>
<feature type="domain" description="OLD protein-like TOPRIM" evidence="2">
    <location>
        <begin position="457"/>
        <end position="525"/>
    </location>
</feature>
<dbReference type="InterPro" id="IPR034139">
    <property type="entry name" value="TOPRIM_OLD"/>
</dbReference>
<dbReference type="PANTHER" id="PTHR43581:SF4">
    <property type="entry name" value="ATP_GTP PHOSPHATASE"/>
    <property type="match status" value="1"/>
</dbReference>
<evidence type="ECO:0000313" key="3">
    <source>
        <dbReference type="EMBL" id="NYH11495.1"/>
    </source>
</evidence>
<dbReference type="SUPFAM" id="SSF52540">
    <property type="entry name" value="P-loop containing nucleoside triphosphate hydrolases"/>
    <property type="match status" value="1"/>
</dbReference>
<dbReference type="Pfam" id="PF20469">
    <property type="entry name" value="OLD-like_TOPRIM"/>
    <property type="match status" value="1"/>
</dbReference>
<dbReference type="Gene3D" id="3.40.50.300">
    <property type="entry name" value="P-loop containing nucleotide triphosphate hydrolases"/>
    <property type="match status" value="2"/>
</dbReference>
<dbReference type="EMBL" id="JACCAT010000001">
    <property type="protein sequence ID" value="NYH11495.1"/>
    <property type="molecule type" value="Genomic_DNA"/>
</dbReference>
<organism evidence="3 4">
    <name type="scientific">Pseudomonas moraviensis</name>
    <dbReference type="NCBI Taxonomy" id="321662"/>
    <lineage>
        <taxon>Bacteria</taxon>
        <taxon>Pseudomonadati</taxon>
        <taxon>Pseudomonadota</taxon>
        <taxon>Gammaproteobacteria</taxon>
        <taxon>Pseudomonadales</taxon>
        <taxon>Pseudomonadaceae</taxon>
        <taxon>Pseudomonas</taxon>
    </lineage>
</organism>
<dbReference type="GO" id="GO:0005524">
    <property type="term" value="F:ATP binding"/>
    <property type="evidence" value="ECO:0007669"/>
    <property type="project" value="UniProtKB-KW"/>
</dbReference>
<accession>A0A7Z0AWI0</accession>
<dbReference type="AlphaFoldDB" id="A0A7Z0AWI0"/>